<proteinExistence type="inferred from homology"/>
<dbReference type="RefSeq" id="WP_019620130.1">
    <property type="nucleotide sequence ID" value="NZ_AP014545.1"/>
</dbReference>
<evidence type="ECO:0000256" key="2">
    <source>
        <dbReference type="SAM" id="MobiDB-lite"/>
    </source>
</evidence>
<feature type="domain" description="Amidase" evidence="3">
    <location>
        <begin position="24"/>
        <end position="446"/>
    </location>
</feature>
<dbReference type="Pfam" id="PF01425">
    <property type="entry name" value="Amidase"/>
    <property type="match status" value="1"/>
</dbReference>
<evidence type="ECO:0000256" key="1">
    <source>
        <dbReference type="ARBA" id="ARBA00009199"/>
    </source>
</evidence>
<dbReference type="Gene3D" id="3.90.1300.10">
    <property type="entry name" value="Amidase signature (AS) domain"/>
    <property type="match status" value="1"/>
</dbReference>
<name>A0A7R6PDI1_9GAMM</name>
<dbReference type="GO" id="GO:0050566">
    <property type="term" value="F:asparaginyl-tRNA synthase (glutamine-hydrolyzing) activity"/>
    <property type="evidence" value="ECO:0007669"/>
    <property type="project" value="UniProtKB-EC"/>
</dbReference>
<dbReference type="InterPro" id="IPR000120">
    <property type="entry name" value="Amidase"/>
</dbReference>
<dbReference type="PROSITE" id="PS00571">
    <property type="entry name" value="AMIDASES"/>
    <property type="match status" value="1"/>
</dbReference>
<reference evidence="4 5" key="1">
    <citation type="journal article" date="2008" name="Int. J. Syst. Evol. Microbiol.">
        <title>Amphritea japonica sp. nov. and Amphritea balenae sp. nov., isolated from the sediment adjacent to sperm whale carcasses off Kagoshima, Japan.</title>
        <authorList>
            <person name="Miyazaki M."/>
            <person name="Nogi Y."/>
            <person name="Fujiwara Y."/>
            <person name="Kawato M."/>
            <person name="Nagahama T."/>
            <person name="Kubokawa K."/>
            <person name="Horikoshi K."/>
        </authorList>
    </citation>
    <scope>NUCLEOTIDE SEQUENCE [LARGE SCALE GENOMIC DNA]</scope>
    <source>
        <strain evidence="4 5">ATCC BAA-1530</strain>
    </source>
</reference>
<dbReference type="GO" id="GO:0050567">
    <property type="term" value="F:glutaminyl-tRNA synthase (glutamine-hydrolyzing) activity"/>
    <property type="evidence" value="ECO:0007669"/>
    <property type="project" value="UniProtKB-EC"/>
</dbReference>
<feature type="compositionally biased region" description="Basic and acidic residues" evidence="2">
    <location>
        <begin position="461"/>
        <end position="473"/>
    </location>
</feature>
<keyword evidence="5" id="KW-1185">Reference proteome</keyword>
<dbReference type="GO" id="GO:0016740">
    <property type="term" value="F:transferase activity"/>
    <property type="evidence" value="ECO:0007669"/>
    <property type="project" value="UniProtKB-KW"/>
</dbReference>
<organism evidence="4 5">
    <name type="scientific">Amphritea japonica ATCC BAA-1530</name>
    <dbReference type="NCBI Taxonomy" id="1278309"/>
    <lineage>
        <taxon>Bacteria</taxon>
        <taxon>Pseudomonadati</taxon>
        <taxon>Pseudomonadota</taxon>
        <taxon>Gammaproteobacteria</taxon>
        <taxon>Oceanospirillales</taxon>
        <taxon>Oceanospirillaceae</taxon>
        <taxon>Amphritea</taxon>
    </lineage>
</organism>
<dbReference type="InterPro" id="IPR020556">
    <property type="entry name" value="Amidase_CS"/>
</dbReference>
<feature type="region of interest" description="Disordered" evidence="2">
    <location>
        <begin position="459"/>
        <end position="485"/>
    </location>
</feature>
<dbReference type="PANTHER" id="PTHR11895">
    <property type="entry name" value="TRANSAMIDASE"/>
    <property type="match status" value="1"/>
</dbReference>
<evidence type="ECO:0000313" key="5">
    <source>
        <dbReference type="Proteomes" id="UP000595663"/>
    </source>
</evidence>
<dbReference type="SUPFAM" id="SSF75304">
    <property type="entry name" value="Amidase signature (AS) enzymes"/>
    <property type="match status" value="1"/>
</dbReference>
<dbReference type="Proteomes" id="UP000595663">
    <property type="component" value="Chromosome"/>
</dbReference>
<dbReference type="OrthoDB" id="8872210at2"/>
<keyword evidence="4" id="KW-0808">Transferase</keyword>
<dbReference type="KEGG" id="ajp:AMJAP_2477"/>
<evidence type="ECO:0000259" key="3">
    <source>
        <dbReference type="Pfam" id="PF01425"/>
    </source>
</evidence>
<gene>
    <name evidence="4" type="ORF">AMJAP_2477</name>
</gene>
<dbReference type="EC" id="6.3.5.7" evidence="4"/>
<dbReference type="InterPro" id="IPR023631">
    <property type="entry name" value="Amidase_dom"/>
</dbReference>
<protein>
    <submittedName>
        <fullName evidence="4">Aspartyl-tRNA(Asn)/glutamyl-tRNA (Gln) amidotransferase subunit A</fullName>
        <ecNumber evidence="4">6.3.5.6</ecNumber>
        <ecNumber evidence="4">6.3.5.7</ecNumber>
    </submittedName>
</protein>
<dbReference type="InterPro" id="IPR036928">
    <property type="entry name" value="AS_sf"/>
</dbReference>
<dbReference type="EC" id="6.3.5.6" evidence="4"/>
<sequence length="503" mass="54332">MDSGNKTAIELLEDLRAHRMTAIELLEQTIQRAEYVAETYNPFSVKLYDRAREAAAKADELLAQGLGGPLCGLPITIKESQWLAGVPVTSASRTEKDVIPQETSAAVQRLEEAGAVIFAKTTCPEYCLTGTTSSELFGTTTNPWNRERTCGGSSGGAGTAVAAGAGTLSLGGDGGGSIRIPAAFCGIVGFKPSYKAVPREPCNPSWSTIVSYGPMARTVADARLMYSVIAANNDEHAYIDSLNAHTLQPLSLAGQKVIISEDLGHAPIDDDVRMTFRWVVAQLKEAGAEVVYDNPHLPSSVIAWATSAMYDTWSFQKDKDQPLKGLEQGTLDSMTFGASITEEEFDAAEDHREAIHTAYQAMFERNNCTTFITPTLGVEAFKHSLRHPKYVGSTRITYPWLDWATFMYDANLTGMPACAMPMGLGDEGLPLSIQIQGPRGTDASVLNIAEQLEKVIGWDNSPKDSAAEPKADSNPDEDDSKGIINQMKRARARLAQLRGTVSK</sequence>
<evidence type="ECO:0000313" key="4">
    <source>
        <dbReference type="EMBL" id="BBB27066.1"/>
    </source>
</evidence>
<keyword evidence="4" id="KW-0436">Ligase</keyword>
<dbReference type="PANTHER" id="PTHR11895:SF7">
    <property type="entry name" value="GLUTAMYL-TRNA(GLN) AMIDOTRANSFERASE SUBUNIT A, MITOCHONDRIAL"/>
    <property type="match status" value="1"/>
</dbReference>
<comment type="similarity">
    <text evidence="1">Belongs to the amidase family.</text>
</comment>
<dbReference type="EMBL" id="AP014545">
    <property type="protein sequence ID" value="BBB27066.1"/>
    <property type="molecule type" value="Genomic_DNA"/>
</dbReference>
<dbReference type="AlphaFoldDB" id="A0A7R6PDI1"/>
<accession>A0A7R6PDI1</accession>